<protein>
    <submittedName>
        <fullName evidence="1">Uncharacterized protein</fullName>
    </submittedName>
</protein>
<accession>A0A1H5SYD3</accession>
<keyword evidence="2" id="KW-1185">Reference proteome</keyword>
<dbReference type="OrthoDB" id="9825947at2"/>
<reference evidence="1 2" key="1">
    <citation type="submission" date="2016-10" db="EMBL/GenBank/DDBJ databases">
        <authorList>
            <person name="de Groot N.N."/>
        </authorList>
    </citation>
    <scope>NUCLEOTIDE SEQUENCE [LARGE SCALE GENOMIC DNA]</scope>
    <source>
        <strain evidence="1 2">CGMCC 4.2023</strain>
    </source>
</reference>
<gene>
    <name evidence="1" type="ORF">SAMN05216223_101322</name>
</gene>
<organism evidence="1 2">
    <name type="scientific">Actinacidiphila yanglinensis</name>
    <dbReference type="NCBI Taxonomy" id="310779"/>
    <lineage>
        <taxon>Bacteria</taxon>
        <taxon>Bacillati</taxon>
        <taxon>Actinomycetota</taxon>
        <taxon>Actinomycetes</taxon>
        <taxon>Kitasatosporales</taxon>
        <taxon>Streptomycetaceae</taxon>
        <taxon>Actinacidiphila</taxon>
    </lineage>
</organism>
<dbReference type="EMBL" id="FNVU01000001">
    <property type="protein sequence ID" value="SEF55560.1"/>
    <property type="molecule type" value="Genomic_DNA"/>
</dbReference>
<name>A0A1H5SYD3_9ACTN</name>
<evidence type="ECO:0000313" key="1">
    <source>
        <dbReference type="EMBL" id="SEF55560.1"/>
    </source>
</evidence>
<evidence type="ECO:0000313" key="2">
    <source>
        <dbReference type="Proteomes" id="UP000236754"/>
    </source>
</evidence>
<dbReference type="RefSeq" id="WP_103883723.1">
    <property type="nucleotide sequence ID" value="NZ_FNVU01000001.1"/>
</dbReference>
<dbReference type="AlphaFoldDB" id="A0A1H5SYD3"/>
<dbReference type="Proteomes" id="UP000236754">
    <property type="component" value="Unassembled WGS sequence"/>
</dbReference>
<sequence length="363" mass="39290">MTTEVVRTMGRGLTRLESYLPSTRGSTVFGEMRRMLDRSPEEVQAAQRQVDNGSAVGTTTGGIVAQRLNEQARSPWGRTFGVSARKRAEEQEVVEALALIGGAVGGTLVRAKVRYDDRRRREAVGRLVWQVVNLAALAEGRVNEYNDALRWRVLDAMALNVRARDQLAASPLPADYQALQVPPLSEAARDAVATYAFHAYANAVGEMEAARRIGPLLMRLGMSRSGGEHFARVTRDDYRSERVPLSHHYRVLELAVIGIGHRLFLPLDVITEAAGRVVRFDPYEAARAENRRRLEQVVRATGGVGALLAGGTVAPAMSIAAAAAQQLFGPSAGSQAVGNALVAFGQDANLPAAAVQTWLAWNN</sequence>
<proteinExistence type="predicted"/>